<dbReference type="Gene3D" id="3.30.420.10">
    <property type="entry name" value="Ribonuclease H-like superfamily/Ribonuclease H"/>
    <property type="match status" value="1"/>
</dbReference>
<sequence>MERLSMRKIREYLRLRFEAGLSRRQIAASLQVARSSLGEYERRFAATGLTWPLPASLSDAELERRLFPPPPAVPIEARVVPDWSTVHQELRRPGVTLMLLWEEYRATHPQGFGYSWFCKSYEAWSGKLDVVMRQTHRAGEKLFVDYAGQTVEVIDRSSGEVRTAQIFVAVLGASNYTYAEATWSQNLADWIGAHVRAFAFLGGVPELLVPDNLASGVSKAHRYEPDLNPTYAELAAHYGVAVIPARVRRPRDKAKVEAGVQVVERLILAVLRHRTFFSLRELNGAIAELLERLNRRPFKKLPGSRLEAFETIDRPALRPLPATPYVYATWKRVRVNIDYHVEVDGHYYSVPYALVKQALEVRVTDHTVECFHQRQRVASHVRSALKGRHTTVAEHMPKAHREYADWTPERLVRWAEKTGPATAGVVAHILANRPHPQQGFRSCLGILRLGERHGNDRLEAACARALRFNACRYKSIESILQRGLDRQAWPEQPTLDLPPAHDHLRGPGYFH</sequence>
<keyword evidence="5" id="KW-1185">Reference proteome</keyword>
<dbReference type="NCBIfam" id="NF033546">
    <property type="entry name" value="transpos_IS21"/>
    <property type="match status" value="1"/>
</dbReference>
<reference evidence="4 5" key="1">
    <citation type="submission" date="2020-02" db="EMBL/GenBank/DDBJ databases">
        <title>Genome sequences of Thiorhodococcus mannitoliphagus and Thiorhodococcus minor, purple sulfur photosynthetic bacteria in the gammaproteobacterial family, Chromatiaceae.</title>
        <authorList>
            <person name="Aviles F.A."/>
            <person name="Meyer T.E."/>
            <person name="Kyndt J.A."/>
        </authorList>
    </citation>
    <scope>NUCLEOTIDE SEQUENCE [LARGE SCALE GENOMIC DNA]</scope>
    <source>
        <strain evidence="4 5">DSM 11518</strain>
    </source>
</reference>
<dbReference type="AlphaFoldDB" id="A0A6M0JUR3"/>
<dbReference type="Pfam" id="PF00665">
    <property type="entry name" value="rve"/>
    <property type="match status" value="1"/>
</dbReference>
<dbReference type="PROSITE" id="PS50532">
    <property type="entry name" value="HTH_IS408"/>
    <property type="match status" value="1"/>
</dbReference>
<evidence type="ECO:0000259" key="3">
    <source>
        <dbReference type="PROSITE" id="PS50994"/>
    </source>
</evidence>
<dbReference type="InterPro" id="IPR017895">
    <property type="entry name" value="HTH_IS408/IS1162_type"/>
</dbReference>
<dbReference type="GO" id="GO:0015074">
    <property type="term" value="P:DNA integration"/>
    <property type="evidence" value="ECO:0007669"/>
    <property type="project" value="InterPro"/>
</dbReference>
<dbReference type="RefSeq" id="WP_164450369.1">
    <property type="nucleotide sequence ID" value="NZ_JAAIJQ010000001.1"/>
</dbReference>
<dbReference type="InterPro" id="IPR054353">
    <property type="entry name" value="IstA-like_C"/>
</dbReference>
<dbReference type="PROSITE" id="PS50994">
    <property type="entry name" value="INTEGRASE"/>
    <property type="match status" value="1"/>
</dbReference>
<comment type="caution">
    <text evidence="4">The sequence shown here is derived from an EMBL/GenBank/DDBJ whole genome shotgun (WGS) entry which is preliminary data.</text>
</comment>
<feature type="domain" description="Integrase catalytic" evidence="3">
    <location>
        <begin position="134"/>
        <end position="316"/>
    </location>
</feature>
<dbReference type="InterPro" id="IPR012337">
    <property type="entry name" value="RNaseH-like_sf"/>
</dbReference>
<evidence type="ECO:0000256" key="1">
    <source>
        <dbReference type="ARBA" id="ARBA00009277"/>
    </source>
</evidence>
<evidence type="ECO:0000313" key="4">
    <source>
        <dbReference type="EMBL" id="NEV60323.1"/>
    </source>
</evidence>
<protein>
    <submittedName>
        <fullName evidence="4">IS21 family transposase</fullName>
    </submittedName>
</protein>
<dbReference type="InterPro" id="IPR001584">
    <property type="entry name" value="Integrase_cat-core"/>
</dbReference>
<gene>
    <name evidence="4" type="ORF">G3446_00160</name>
</gene>
<dbReference type="SUPFAM" id="SSF53098">
    <property type="entry name" value="Ribonuclease H-like"/>
    <property type="match status" value="1"/>
</dbReference>
<organism evidence="4 5">
    <name type="scientific">Thiorhodococcus minor</name>
    <dbReference type="NCBI Taxonomy" id="57489"/>
    <lineage>
        <taxon>Bacteria</taxon>
        <taxon>Pseudomonadati</taxon>
        <taxon>Pseudomonadota</taxon>
        <taxon>Gammaproteobacteria</taxon>
        <taxon>Chromatiales</taxon>
        <taxon>Chromatiaceae</taxon>
        <taxon>Thiorhodococcus</taxon>
    </lineage>
</organism>
<dbReference type="EMBL" id="JAAIJQ010000001">
    <property type="protein sequence ID" value="NEV60323.1"/>
    <property type="molecule type" value="Genomic_DNA"/>
</dbReference>
<feature type="domain" description="HTH IS408-type" evidence="2">
    <location>
        <begin position="9"/>
        <end position="90"/>
    </location>
</feature>
<comment type="similarity">
    <text evidence="1">Belongs to the transposase IS21/IS408/IS1162 family.</text>
</comment>
<evidence type="ECO:0000259" key="2">
    <source>
        <dbReference type="PROSITE" id="PS50532"/>
    </source>
</evidence>
<proteinExistence type="inferred from homology"/>
<dbReference type="PANTHER" id="PTHR35004">
    <property type="entry name" value="TRANSPOSASE RV3428C-RELATED"/>
    <property type="match status" value="1"/>
</dbReference>
<accession>A0A6M0JUR3</accession>
<dbReference type="PANTHER" id="PTHR35004:SF8">
    <property type="entry name" value="TRANSPOSASE RV3428C-RELATED"/>
    <property type="match status" value="1"/>
</dbReference>
<name>A0A6M0JUR3_9GAMM</name>
<dbReference type="InterPro" id="IPR036397">
    <property type="entry name" value="RNaseH_sf"/>
</dbReference>
<dbReference type="Pfam" id="PF22483">
    <property type="entry name" value="Mu-transpos_C_2"/>
    <property type="match status" value="1"/>
</dbReference>
<dbReference type="Proteomes" id="UP000483379">
    <property type="component" value="Unassembled WGS sequence"/>
</dbReference>
<evidence type="ECO:0000313" key="5">
    <source>
        <dbReference type="Proteomes" id="UP000483379"/>
    </source>
</evidence>
<dbReference type="GO" id="GO:0003676">
    <property type="term" value="F:nucleic acid binding"/>
    <property type="evidence" value="ECO:0007669"/>
    <property type="project" value="InterPro"/>
</dbReference>